<proteinExistence type="predicted"/>
<protein>
    <submittedName>
        <fullName evidence="2">Uncharacterized protein</fullName>
    </submittedName>
</protein>
<gene>
    <name evidence="2" type="ORF">PGLA2088_LOCUS35634</name>
</gene>
<evidence type="ECO:0000256" key="1">
    <source>
        <dbReference type="SAM" id="MobiDB-lite"/>
    </source>
</evidence>
<accession>A0A813KR77</accession>
<dbReference type="Proteomes" id="UP000626109">
    <property type="component" value="Unassembled WGS sequence"/>
</dbReference>
<feature type="region of interest" description="Disordered" evidence="1">
    <location>
        <begin position="319"/>
        <end position="343"/>
    </location>
</feature>
<name>A0A813KR77_POLGL</name>
<evidence type="ECO:0000313" key="3">
    <source>
        <dbReference type="Proteomes" id="UP000626109"/>
    </source>
</evidence>
<dbReference type="AlphaFoldDB" id="A0A813KR77"/>
<comment type="caution">
    <text evidence="2">The sequence shown here is derived from an EMBL/GenBank/DDBJ whole genome shotgun (WGS) entry which is preliminary data.</text>
</comment>
<feature type="non-terminal residue" evidence="2">
    <location>
        <position position="1"/>
    </location>
</feature>
<dbReference type="EMBL" id="CAJNNW010031892">
    <property type="protein sequence ID" value="CAE8709789.1"/>
    <property type="molecule type" value="Genomic_DNA"/>
</dbReference>
<sequence length="357" mass="39287">QVSTSALCTSTTSTPTLTYSALMVTTNGGDGRGHGQSFGGGLPLGDFNKQIPPGWRPGIPNYPIKLYFERLKLWHCVTENAEAQLGVLIASRLQGVPQKIALRLRLPRPAAAGGGYDIGDEALIRLSQAQLTDPATGTIVQEYIPSTSLSLITGNAYLFLRGSGLGDKVVDDIKLQMLGDMSKYNEIRSKDKESLNMYQDSSDFIYKLRLDEASGIYYGSWHDPTSGDLIEYDYQAAPFYQVSASDDVCYGDYDYDYGYDGDYADYEGSSCDLDDYCYGEDGWQDEMYYGDDDWQWQPQPSSSSTTAATEDNAIETDENYWGKFGGKSKGKGKGKSFGAKGKGPSGGCIRHWLHHLR</sequence>
<evidence type="ECO:0000313" key="2">
    <source>
        <dbReference type="EMBL" id="CAE8709789.1"/>
    </source>
</evidence>
<reference evidence="2" key="1">
    <citation type="submission" date="2021-02" db="EMBL/GenBank/DDBJ databases">
        <authorList>
            <person name="Dougan E. K."/>
            <person name="Rhodes N."/>
            <person name="Thang M."/>
            <person name="Chan C."/>
        </authorList>
    </citation>
    <scope>NUCLEOTIDE SEQUENCE</scope>
</reference>
<organism evidence="2 3">
    <name type="scientific">Polarella glacialis</name>
    <name type="common">Dinoflagellate</name>
    <dbReference type="NCBI Taxonomy" id="89957"/>
    <lineage>
        <taxon>Eukaryota</taxon>
        <taxon>Sar</taxon>
        <taxon>Alveolata</taxon>
        <taxon>Dinophyceae</taxon>
        <taxon>Suessiales</taxon>
        <taxon>Suessiaceae</taxon>
        <taxon>Polarella</taxon>
    </lineage>
</organism>